<feature type="compositionally biased region" description="Low complexity" evidence="3">
    <location>
        <begin position="223"/>
        <end position="242"/>
    </location>
</feature>
<dbReference type="Gene3D" id="3.40.50.300">
    <property type="entry name" value="P-loop containing nucleotide triphosphate hydrolases"/>
    <property type="match status" value="2"/>
</dbReference>
<keyword evidence="6" id="KW-1185">Reference proteome</keyword>
<dbReference type="InterPro" id="IPR013078">
    <property type="entry name" value="His_Pase_superF_clade-1"/>
</dbReference>
<evidence type="ECO:0000256" key="3">
    <source>
        <dbReference type="SAM" id="MobiDB-lite"/>
    </source>
</evidence>
<dbReference type="OrthoDB" id="267323at2759"/>
<dbReference type="InterPro" id="IPR003094">
    <property type="entry name" value="6Pfruct_kin"/>
</dbReference>
<dbReference type="AlphaFoldDB" id="A0A9W9LR27"/>
<protein>
    <submittedName>
        <fullName evidence="5">Bifunctional 6-phosphofructo-2-kinase/fructose-2 6-bisphosphate 2-phosphatase</fullName>
    </submittedName>
</protein>
<evidence type="ECO:0000259" key="4">
    <source>
        <dbReference type="Pfam" id="PF01591"/>
    </source>
</evidence>
<organism evidence="5 6">
    <name type="scientific">Penicillium capsulatum</name>
    <dbReference type="NCBI Taxonomy" id="69766"/>
    <lineage>
        <taxon>Eukaryota</taxon>
        <taxon>Fungi</taxon>
        <taxon>Dikarya</taxon>
        <taxon>Ascomycota</taxon>
        <taxon>Pezizomycotina</taxon>
        <taxon>Eurotiomycetes</taxon>
        <taxon>Eurotiomycetidae</taxon>
        <taxon>Eurotiales</taxon>
        <taxon>Aspergillaceae</taxon>
        <taxon>Penicillium</taxon>
    </lineage>
</organism>
<dbReference type="GO" id="GO:0005524">
    <property type="term" value="F:ATP binding"/>
    <property type="evidence" value="ECO:0007669"/>
    <property type="project" value="UniProtKB-KW"/>
</dbReference>
<evidence type="ECO:0000256" key="1">
    <source>
        <dbReference type="ARBA" id="ARBA00022741"/>
    </source>
</evidence>
<dbReference type="PANTHER" id="PTHR10606:SF32">
    <property type="entry name" value="6-PHOSPHOFRUCTO-2-KINASE 1"/>
    <property type="match status" value="1"/>
</dbReference>
<accession>A0A9W9LR27</accession>
<evidence type="ECO:0000256" key="2">
    <source>
        <dbReference type="ARBA" id="ARBA00022840"/>
    </source>
</evidence>
<dbReference type="GO" id="GO:0003873">
    <property type="term" value="F:6-phosphofructo-2-kinase activity"/>
    <property type="evidence" value="ECO:0007669"/>
    <property type="project" value="InterPro"/>
</dbReference>
<sequence length="717" mass="79708">MAQHSDIARSAIMTSASTPDPAAVADQRNMNPPNAISSHGTSVDSGKEGALLPPAKTVVGRALGNDLHSDAHKPSQAPKGGVGTVLTDTPISTAPPSPQISGQSHISTPGSGRVRATTLDIPGLTKSKVSPDGRIAQRDLGAKLVIIMVGLPARGKSYVTKKLARYLNWLQHDTQIFNVGERRRVAAGKSPSPAKFDSGKGPSPPSVHKDLVDSVRRLSVSVGNINQPENESNNASPENEASLPPPAVPAKILVNGEDPDASISQNGSTVIPSIDAGPGQSNQDDEVVKEASPEPMDQTANFFDPQNQRAVKLREQVALDTLDELLEYILEDGGSVGILDATNSTMERRKAIVDHIRKRAGPELGVLFLESSCVDKDLLEANMRLKLSGPDYKGQDPAEALEDFKKRVALYERSYVPLGEYEEKHGMAYIQMIDVGRKMVSHQTHGFLSSQVVYYLLNFNLSPRQIWITRHGESLDDQAGRIGGDSGLSENGKRYAKALTRFVDHQRQQWELYQRQKDLLKHFPPRPGDSTPPNPSYIPRDRPRNFCVWSSMMQRSVQTVEHFNEDEYDVKQMRMLDELNSGKMEGMTYKEIQKQYPEEYAHRKKDKLFYRYPGPGGEGYLDIINRLRAVIVEVERTTDHVLLVSHRSTARVLLSYFRGLPRDEVADLDVPMGMLYMLEPKPYGVDFKAYRYNPDNDWFDYLPHYEMHQVSAQHMAQ</sequence>
<dbReference type="Pfam" id="PF00300">
    <property type="entry name" value="His_Phos_1"/>
    <property type="match status" value="1"/>
</dbReference>
<reference evidence="5" key="1">
    <citation type="submission" date="2022-11" db="EMBL/GenBank/DDBJ databases">
        <authorList>
            <person name="Petersen C."/>
        </authorList>
    </citation>
    <scope>NUCLEOTIDE SEQUENCE</scope>
    <source>
        <strain evidence="5">IBT 21917</strain>
    </source>
</reference>
<feature type="region of interest" description="Disordered" evidence="3">
    <location>
        <begin position="65"/>
        <end position="113"/>
    </location>
</feature>
<feature type="region of interest" description="Disordered" evidence="3">
    <location>
        <begin position="185"/>
        <end position="209"/>
    </location>
</feature>
<dbReference type="Pfam" id="PF01591">
    <property type="entry name" value="6PF2K"/>
    <property type="match status" value="2"/>
</dbReference>
<comment type="caution">
    <text evidence="5">The sequence shown here is derived from an EMBL/GenBank/DDBJ whole genome shotgun (WGS) entry which is preliminary data.</text>
</comment>
<dbReference type="Gene3D" id="3.40.50.1240">
    <property type="entry name" value="Phosphoglycerate mutase-like"/>
    <property type="match status" value="1"/>
</dbReference>
<dbReference type="PIRSF" id="PIRSF000709">
    <property type="entry name" value="6PFK_2-Ptase"/>
    <property type="match status" value="1"/>
</dbReference>
<dbReference type="PANTHER" id="PTHR10606">
    <property type="entry name" value="6-PHOSPHOFRUCTO-2-KINASE/FRUCTOSE-2,6-BISPHOSPHATASE"/>
    <property type="match status" value="1"/>
</dbReference>
<dbReference type="SUPFAM" id="SSF53254">
    <property type="entry name" value="Phosphoglycerate mutase-like"/>
    <property type="match status" value="1"/>
</dbReference>
<reference evidence="5" key="2">
    <citation type="journal article" date="2023" name="IMA Fungus">
        <title>Comparative genomic study of the Penicillium genus elucidates a diverse pangenome and 15 lateral gene transfer events.</title>
        <authorList>
            <person name="Petersen C."/>
            <person name="Sorensen T."/>
            <person name="Nielsen M.R."/>
            <person name="Sondergaard T.E."/>
            <person name="Sorensen J.L."/>
            <person name="Fitzpatrick D.A."/>
            <person name="Frisvad J.C."/>
            <person name="Nielsen K.L."/>
        </authorList>
    </citation>
    <scope>NUCLEOTIDE SEQUENCE</scope>
    <source>
        <strain evidence="5">IBT 21917</strain>
    </source>
</reference>
<dbReference type="SMART" id="SM00855">
    <property type="entry name" value="PGAM"/>
    <property type="match status" value="1"/>
</dbReference>
<dbReference type="InterPro" id="IPR013079">
    <property type="entry name" value="6Phosfructo_kin"/>
</dbReference>
<dbReference type="PRINTS" id="PR00991">
    <property type="entry name" value="6PFRUCTKNASE"/>
</dbReference>
<feature type="domain" description="6-phosphofructo-2-kinase" evidence="4">
    <location>
        <begin position="297"/>
        <end position="463"/>
    </location>
</feature>
<feature type="region of interest" description="Disordered" evidence="3">
    <location>
        <begin position="1"/>
        <end position="51"/>
    </location>
</feature>
<dbReference type="GO" id="GO:0006000">
    <property type="term" value="P:fructose metabolic process"/>
    <property type="evidence" value="ECO:0007669"/>
    <property type="project" value="InterPro"/>
</dbReference>
<feature type="compositionally biased region" description="Polar residues" evidence="3">
    <location>
        <begin position="28"/>
        <end position="44"/>
    </location>
</feature>
<feature type="domain" description="6-phosphofructo-2-kinase" evidence="4">
    <location>
        <begin position="136"/>
        <end position="196"/>
    </location>
</feature>
<feature type="compositionally biased region" description="Polar residues" evidence="3">
    <location>
        <begin position="99"/>
        <end position="110"/>
    </location>
</feature>
<evidence type="ECO:0000313" key="6">
    <source>
        <dbReference type="Proteomes" id="UP001146351"/>
    </source>
</evidence>
<dbReference type="EMBL" id="JAPQKO010000003">
    <property type="protein sequence ID" value="KAJ5171758.1"/>
    <property type="molecule type" value="Genomic_DNA"/>
</dbReference>
<gene>
    <name evidence="5" type="ORF">N7492_004351</name>
</gene>
<proteinExistence type="predicted"/>
<name>A0A9W9LR27_9EURO</name>
<dbReference type="CDD" id="cd07067">
    <property type="entry name" value="HP_PGM_like"/>
    <property type="match status" value="1"/>
</dbReference>
<dbReference type="GO" id="GO:0006003">
    <property type="term" value="P:fructose 2,6-bisphosphate metabolic process"/>
    <property type="evidence" value="ECO:0007669"/>
    <property type="project" value="InterPro"/>
</dbReference>
<keyword evidence="2" id="KW-0067">ATP-binding</keyword>
<dbReference type="InterPro" id="IPR027417">
    <property type="entry name" value="P-loop_NTPase"/>
</dbReference>
<dbReference type="InterPro" id="IPR029033">
    <property type="entry name" value="His_PPase_superfam"/>
</dbReference>
<dbReference type="Proteomes" id="UP001146351">
    <property type="component" value="Unassembled WGS sequence"/>
</dbReference>
<dbReference type="GO" id="GO:0005829">
    <property type="term" value="C:cytosol"/>
    <property type="evidence" value="ECO:0007669"/>
    <property type="project" value="TreeGrafter"/>
</dbReference>
<dbReference type="SUPFAM" id="SSF52540">
    <property type="entry name" value="P-loop containing nucleoside triphosphate hydrolases"/>
    <property type="match status" value="1"/>
</dbReference>
<feature type="compositionally biased region" description="Polar residues" evidence="3">
    <location>
        <begin position="262"/>
        <end position="271"/>
    </location>
</feature>
<feature type="region of interest" description="Disordered" evidence="3">
    <location>
        <begin position="223"/>
        <end position="300"/>
    </location>
</feature>
<keyword evidence="1" id="KW-0547">Nucleotide-binding</keyword>
<evidence type="ECO:0000313" key="5">
    <source>
        <dbReference type="EMBL" id="KAJ5171758.1"/>
    </source>
</evidence>